<evidence type="ECO:0000259" key="7">
    <source>
        <dbReference type="Pfam" id="PF24967"/>
    </source>
</evidence>
<dbReference type="GO" id="GO:0034498">
    <property type="term" value="P:early endosome to Golgi transport"/>
    <property type="evidence" value="ECO:0007669"/>
    <property type="project" value="EnsemblFungi"/>
</dbReference>
<organism evidence="9">
    <name type="scientific">Vanderwaltozyma polyspora (strain ATCC 22028 / DSM 70294 / BCRC 21397 / CBS 2163 / NBRC 10782 / NRRL Y-8283 / UCD 57-17)</name>
    <name type="common">Kluyveromyces polysporus</name>
    <dbReference type="NCBI Taxonomy" id="436907"/>
    <lineage>
        <taxon>Eukaryota</taxon>
        <taxon>Fungi</taxon>
        <taxon>Dikarya</taxon>
        <taxon>Ascomycota</taxon>
        <taxon>Saccharomycotina</taxon>
        <taxon>Saccharomycetes</taxon>
        <taxon>Saccharomycetales</taxon>
        <taxon>Saccharomycetaceae</taxon>
        <taxon>Vanderwaltozyma</taxon>
    </lineage>
</organism>
<keyword evidence="2" id="KW-0813">Transport</keyword>
<dbReference type="Pfam" id="PF12584">
    <property type="entry name" value="TRAPPC10"/>
    <property type="match status" value="1"/>
</dbReference>
<evidence type="ECO:0000259" key="4">
    <source>
        <dbReference type="Pfam" id="PF12584"/>
    </source>
</evidence>
<dbReference type="OMA" id="DYLNAYE"/>
<evidence type="ECO:0000256" key="1">
    <source>
        <dbReference type="ARBA" id="ARBA00004555"/>
    </source>
</evidence>
<proteinExistence type="predicted"/>
<dbReference type="PhylomeDB" id="A7TMG8"/>
<dbReference type="STRING" id="436907.A7TMG8"/>
<evidence type="ECO:0008006" key="10">
    <source>
        <dbReference type="Google" id="ProtNLM"/>
    </source>
</evidence>
<dbReference type="GO" id="GO:0005829">
    <property type="term" value="C:cytosol"/>
    <property type="evidence" value="ECO:0007669"/>
    <property type="project" value="GOC"/>
</dbReference>
<dbReference type="InterPro" id="IPR045126">
    <property type="entry name" value="TRAPPC10/Trs130"/>
</dbReference>
<dbReference type="GO" id="GO:0005085">
    <property type="term" value="F:guanyl-nucleotide exchange factor activity"/>
    <property type="evidence" value="ECO:0007669"/>
    <property type="project" value="EnsemblFungi"/>
</dbReference>
<dbReference type="Pfam" id="PF23036">
    <property type="entry name" value="TRAPPC10_1st"/>
    <property type="match status" value="1"/>
</dbReference>
<dbReference type="PANTHER" id="PTHR13251:SF3">
    <property type="entry name" value="TRAFFICKING PROTEIN PARTICLE COMPLEX SUBUNIT 10"/>
    <property type="match status" value="1"/>
</dbReference>
<dbReference type="AlphaFoldDB" id="A7TMG8"/>
<dbReference type="Pfam" id="PF24967">
    <property type="entry name" value="NTS_TR130"/>
    <property type="match status" value="1"/>
</dbReference>
<feature type="domain" description="TRAPPC10/Trs130 N-terminal" evidence="5">
    <location>
        <begin position="2"/>
        <end position="228"/>
    </location>
</feature>
<keyword evidence="9" id="KW-1185">Reference proteome</keyword>
<evidence type="ECO:0000259" key="6">
    <source>
        <dbReference type="Pfam" id="PF24966"/>
    </source>
</evidence>
<dbReference type="GO" id="GO:0032258">
    <property type="term" value="P:cytoplasm to vacuole targeting by the Cvt pathway"/>
    <property type="evidence" value="ECO:0007669"/>
    <property type="project" value="EnsemblFungi"/>
</dbReference>
<evidence type="ECO:0000313" key="9">
    <source>
        <dbReference type="Proteomes" id="UP000000267"/>
    </source>
</evidence>
<feature type="domain" description="Trs130 NTS" evidence="7">
    <location>
        <begin position="295"/>
        <end position="524"/>
    </location>
</feature>
<dbReference type="KEGG" id="vpo:Kpol_1064p44"/>
<accession>A7TMG8</accession>
<dbReference type="PANTHER" id="PTHR13251">
    <property type="entry name" value="EPILEPSY HOLOPROSENCEPHALY CANDIDATE 1/TMEM1"/>
    <property type="match status" value="1"/>
</dbReference>
<comment type="subcellular location">
    <subcellularLocation>
        <location evidence="1">Golgi apparatus</location>
    </subcellularLocation>
</comment>
<evidence type="ECO:0000256" key="3">
    <source>
        <dbReference type="ARBA" id="ARBA00023034"/>
    </source>
</evidence>
<protein>
    <recommendedName>
        <fullName evidence="10">Trafficking protein particle complex subunit 11 domain-containing protein</fullName>
    </recommendedName>
</protein>
<dbReference type="GO" id="GO:0005769">
    <property type="term" value="C:early endosome"/>
    <property type="evidence" value="ECO:0007669"/>
    <property type="project" value="EnsemblFungi"/>
</dbReference>
<dbReference type="eggNOG" id="KOG1931">
    <property type="taxonomic scope" value="Eukaryota"/>
</dbReference>
<name>A7TMG8_VANPO</name>
<evidence type="ECO:0000259" key="5">
    <source>
        <dbReference type="Pfam" id="PF23036"/>
    </source>
</evidence>
<evidence type="ECO:0000256" key="2">
    <source>
        <dbReference type="ARBA" id="ARBA00022448"/>
    </source>
</evidence>
<dbReference type="FunCoup" id="A7TMG8">
    <property type="interactions" value="76"/>
</dbReference>
<dbReference type="InterPro" id="IPR056916">
    <property type="entry name" value="NTS_TR130"/>
</dbReference>
<dbReference type="GO" id="GO:0016236">
    <property type="term" value="P:macroautophagy"/>
    <property type="evidence" value="ECO:0007669"/>
    <property type="project" value="EnsemblFungi"/>
</dbReference>
<dbReference type="RefSeq" id="XP_001644420.1">
    <property type="nucleotide sequence ID" value="XM_001644370.1"/>
</dbReference>
<dbReference type="GO" id="GO:0005802">
    <property type="term" value="C:trans-Golgi network"/>
    <property type="evidence" value="ECO:0007669"/>
    <property type="project" value="EnsemblFungi"/>
</dbReference>
<dbReference type="Pfam" id="PF24966">
    <property type="entry name" value="Ig_TR130_2nd"/>
    <property type="match status" value="1"/>
</dbReference>
<dbReference type="InterPro" id="IPR056913">
    <property type="entry name" value="TRAPPC10/Trs130_N"/>
</dbReference>
<dbReference type="InterPro" id="IPR056915">
    <property type="entry name" value="Ig_TR130_2nd"/>
</dbReference>
<feature type="domain" description="TRAPPC10/Trs130 C-terminal" evidence="4">
    <location>
        <begin position="975"/>
        <end position="1067"/>
    </location>
</feature>
<gene>
    <name evidence="8" type="ORF">Kpol_1064p44</name>
</gene>
<keyword evidence="3" id="KW-0333">Golgi apparatus</keyword>
<reference evidence="8 9" key="1">
    <citation type="journal article" date="2007" name="Proc. Natl. Acad. Sci. U.S.A.">
        <title>Independent sorting-out of thousands of duplicated gene pairs in two yeast species descended from a whole-genome duplication.</title>
        <authorList>
            <person name="Scannell D.R."/>
            <person name="Frank A.C."/>
            <person name="Conant G.C."/>
            <person name="Byrne K.P."/>
            <person name="Woolfit M."/>
            <person name="Wolfe K.H."/>
        </authorList>
    </citation>
    <scope>NUCLEOTIDE SEQUENCE [LARGE SCALE GENOMIC DNA]</scope>
    <source>
        <strain evidence="9">ATCC 22028 / DSM 70294 / BCRC 21397 / CBS 2163 / NBRC 10782 / NRRL Y-8283 / UCD 57-17</strain>
    </source>
</reference>
<evidence type="ECO:0000313" key="8">
    <source>
        <dbReference type="EMBL" id="EDO16562.1"/>
    </source>
</evidence>
<dbReference type="Proteomes" id="UP000000267">
    <property type="component" value="Unassembled WGS sequence"/>
</dbReference>
<dbReference type="OrthoDB" id="10256906at2759"/>
<dbReference type="InParanoid" id="A7TMG8"/>
<dbReference type="HOGENOM" id="CLU_009596_0_0_1"/>
<dbReference type="GO" id="GO:1990071">
    <property type="term" value="C:TRAPPII protein complex"/>
    <property type="evidence" value="ECO:0007669"/>
    <property type="project" value="EnsemblFungi"/>
</dbReference>
<dbReference type="GO" id="GO:0006891">
    <property type="term" value="P:intra-Golgi vesicle-mediated transport"/>
    <property type="evidence" value="ECO:0007669"/>
    <property type="project" value="EnsemblFungi"/>
</dbReference>
<sequence>MSSSGVVFSYFDPFAVFDSVKNEFLQVFPFKNIHWKTSSGLVRTIENLQVRLASEDGESNGEDPFIKFLVVTCKSVDDYRSRVRPLIRQWLPTLQERDAAQSMSMPVLLLYANSEVVDSNLFKSISLMDKFSKDFPDVKTMEIRSVYKSPQEKNEFWSQLSNQLKSSILAIFQKRLEKYLHQMDVITADSNSKFEDQLLMREKILNLYLDFKIDEEATSSLDKLKLDVQSNNKNIEIPIGSLEVPFKYSDNVHDLSVAQMFRDNTTSTFLLYKYFFYRKFELIKLKSTKNQQCIRMFSLARLFLKTINKLFKDSPNLLEFQYSFIDLMLERLPEGELSDSNISLEIKAEFLLLQRDVWLHGVFLTTGYKILRKDYKTEPVYKFDIVKKSYKDELTFQENFLKRTKEILSLFNKADGNRKRIVDILSIEVGTLYYQMEQYEKAVSIFISSYEYYTQSKWDSIGLYILQIFVLSLSKCPNLTTLQIDGDDIEIASLIANSNLEILKLLSDDKEKLEKWNSFLELQDNIKVPLLHSVDGLLHINVPKTSYISKPNTYAIKLEVNNFGIPSTIEANSMILSLKNSEDKFMKFTAKDIKIVPDKNEIVLQNKDIFYGSFYPVMLEIVVKNSTLVKEFTNNDESKLEIIKLYQPSNFSVEVRQSHQFSLDGNSLDVVYHNLKAVETFSVTVDVIPNSGKYPVSLSATSNLYSISFDNNTKMDNIPYQILDGNTNFTLRVSTNFWKKNDASSYSDVTIVKIGCYLPVSVSVEDVFKKDMFYFKFHLNSAIEKEPILLCSSKLSPPKDDDKYSVSGNFNPKTPLCLSFDSNNSCLNCYQIKSSGIFDSNDIFDLTVKFNSLKEQLDILVTDAILVQGDVNWYEKFEQWKIFWEQDILSQLYYNYMEFQKNRKIILLPNTLDIQKFQQRLLSFAIDVSVIRRIITCLKSIEKGVTLNSIDVTAYTKNMISKQLVVPVTLPEFEEFFYVEFFKESKETLKIGESVKFKIQIKNLCHQWSQCESQGSFCFEITNSNEWVVHGRKKLRFSTPEEEIEVSIIPLKKGYLTLPKIEITNYKGDLTRIDNPNAYETFLVY</sequence>
<dbReference type="GeneID" id="5544699"/>
<dbReference type="EMBL" id="DS480422">
    <property type="protein sequence ID" value="EDO16562.1"/>
    <property type="molecule type" value="Genomic_DNA"/>
</dbReference>
<feature type="domain" description="Trs130 second Ig-like" evidence="6">
    <location>
        <begin position="666"/>
        <end position="758"/>
    </location>
</feature>
<dbReference type="InterPro" id="IPR022233">
    <property type="entry name" value="TRAPPC10/Trs130_C"/>
</dbReference>